<dbReference type="InterPro" id="IPR020988">
    <property type="entry name" value="Pept_U32_collagenase"/>
</dbReference>
<proteinExistence type="predicted"/>
<dbReference type="InterPro" id="IPR051454">
    <property type="entry name" value="RNA/ubiquinone_mod_enzymes"/>
</dbReference>
<feature type="domain" description="Peptidase U32 collagenase" evidence="2">
    <location>
        <begin position="389"/>
        <end position="511"/>
    </location>
</feature>
<dbReference type="EMBL" id="JADILY010000098">
    <property type="protein sequence ID" value="MBO8481811.1"/>
    <property type="molecule type" value="Genomic_DNA"/>
</dbReference>
<feature type="region of interest" description="Disordered" evidence="1">
    <location>
        <begin position="513"/>
        <end position="532"/>
    </location>
</feature>
<gene>
    <name evidence="3" type="ORF">IAC87_04620</name>
</gene>
<name>A0A9D9J190_9BACT</name>
<reference evidence="3" key="1">
    <citation type="submission" date="2020-10" db="EMBL/GenBank/DDBJ databases">
        <authorList>
            <person name="Gilroy R."/>
        </authorList>
    </citation>
    <scope>NUCLEOTIDE SEQUENCE</scope>
    <source>
        <strain evidence="3">B3-2255</strain>
    </source>
</reference>
<dbReference type="Pfam" id="PF12392">
    <property type="entry name" value="DUF3656"/>
    <property type="match status" value="1"/>
</dbReference>
<evidence type="ECO:0000256" key="1">
    <source>
        <dbReference type="SAM" id="MobiDB-lite"/>
    </source>
</evidence>
<dbReference type="PANTHER" id="PTHR30217">
    <property type="entry name" value="PEPTIDASE U32 FAMILY"/>
    <property type="match status" value="1"/>
</dbReference>
<evidence type="ECO:0000313" key="4">
    <source>
        <dbReference type="Proteomes" id="UP000823772"/>
    </source>
</evidence>
<organism evidence="3 4">
    <name type="scientific">Candidatus Merdivivens faecigallinarum</name>
    <dbReference type="NCBI Taxonomy" id="2840871"/>
    <lineage>
        <taxon>Bacteria</taxon>
        <taxon>Pseudomonadati</taxon>
        <taxon>Bacteroidota</taxon>
        <taxon>Bacteroidia</taxon>
        <taxon>Bacteroidales</taxon>
        <taxon>Muribaculaceae</taxon>
        <taxon>Muribaculaceae incertae sedis</taxon>
        <taxon>Candidatus Merdivivens</taxon>
    </lineage>
</organism>
<accession>A0A9D9J190</accession>
<feature type="compositionally biased region" description="Basic and acidic residues" evidence="1">
    <location>
        <begin position="513"/>
        <end position="522"/>
    </location>
</feature>
<protein>
    <submittedName>
        <fullName evidence="3">U32 family peptidase</fullName>
    </submittedName>
</protein>
<reference evidence="3" key="2">
    <citation type="journal article" date="2021" name="PeerJ">
        <title>Extensive microbial diversity within the chicken gut microbiome revealed by metagenomics and culture.</title>
        <authorList>
            <person name="Gilroy R."/>
            <person name="Ravi A."/>
            <person name="Getino M."/>
            <person name="Pursley I."/>
            <person name="Horton D.L."/>
            <person name="Alikhan N.F."/>
            <person name="Baker D."/>
            <person name="Gharbi K."/>
            <person name="Hall N."/>
            <person name="Watson M."/>
            <person name="Adriaenssens E.M."/>
            <person name="Foster-Nyarko E."/>
            <person name="Jarju S."/>
            <person name="Secka A."/>
            <person name="Antonio M."/>
            <person name="Oren A."/>
            <person name="Chaudhuri R.R."/>
            <person name="La Ragione R."/>
            <person name="Hildebrand F."/>
            <person name="Pallen M.J."/>
        </authorList>
    </citation>
    <scope>NUCLEOTIDE SEQUENCE</scope>
    <source>
        <strain evidence="3">B3-2255</strain>
    </source>
</reference>
<dbReference type="InterPro" id="IPR001539">
    <property type="entry name" value="Peptidase_U32"/>
</dbReference>
<dbReference type="PANTHER" id="PTHR30217:SF10">
    <property type="entry name" value="23S RRNA 5-HYDROXYCYTIDINE C2501 SYNTHASE"/>
    <property type="match status" value="1"/>
</dbReference>
<dbReference type="Pfam" id="PF01136">
    <property type="entry name" value="Peptidase_U32"/>
    <property type="match status" value="1"/>
</dbReference>
<dbReference type="PROSITE" id="PS01276">
    <property type="entry name" value="PEPTIDASE_U32"/>
    <property type="match status" value="1"/>
</dbReference>
<evidence type="ECO:0000313" key="3">
    <source>
        <dbReference type="EMBL" id="MBO8481811.1"/>
    </source>
</evidence>
<comment type="caution">
    <text evidence="3">The sequence shown here is derived from an EMBL/GenBank/DDBJ whole genome shotgun (WGS) entry which is preliminary data.</text>
</comment>
<evidence type="ECO:0000259" key="2">
    <source>
        <dbReference type="Pfam" id="PF12392"/>
    </source>
</evidence>
<dbReference type="Proteomes" id="UP000823772">
    <property type="component" value="Unassembled WGS sequence"/>
</dbReference>
<sequence>MELELLAPARNKEIGIAAIDCGADAVYMAGPAFGARANAGNGVEDIEAACRHAHKFGARVYVTVNTILYDNELQEAFSLMEQCREAGCDAFIIQDMAIPAHFSGRKDFPPLFASTQCAIRTPEQARWLESMGLSRLILERELSLEEVRAIRKAVSADLEFFVHGALCVCYSGNCYLSEHLAGRSANRGECIQACRSRYDLTDSTGRIIVKDKALLSLKDLSLIDRLEDLADAGITSFKIEGRLKNISYVKNTVKAYSEALDRMISSHEGFRRQSFGKVSGGFIPDLDKTFNRGYTELALDWGRGNKGTDRNWNSMDNATAIGERIGKAESVARKGDSMQVRIAGKTPLHNGDGLCFIGASGVTGFRADVCQGNLVTAKYTEGLRKGTEIYRNYDTVFEKEIENNCPPRLLKVKTSIRITGGPCGGTEENGKYGITATALCENGQTATTVLEGEYGKAANRSLMEENFRKQIRKTSGIYSFSLENLACAGDMPFVPASSINSIRRALAEKLSLETSRTPEDQGRGISTQAPAYPESTPEYAAGMEYKANCSNAVAAGIYGKAWGHRPEPAYEITHRDGAELMRTRYCIKRELGICPKHGGKLPSDITGDLFLTNNGRRLRLSFDCTRCEMIVTS</sequence>
<dbReference type="AlphaFoldDB" id="A0A9D9J190"/>